<evidence type="ECO:0000256" key="1">
    <source>
        <dbReference type="ARBA" id="ARBA00001947"/>
    </source>
</evidence>
<comment type="cofactor">
    <cofactor evidence="1 5">
        <name>Zn(2+)</name>
        <dbReference type="ChEBI" id="CHEBI:29105"/>
    </cofactor>
</comment>
<dbReference type="InterPro" id="IPR036291">
    <property type="entry name" value="NAD(P)-bd_dom_sf"/>
</dbReference>
<dbReference type="Proteomes" id="UP000094053">
    <property type="component" value="Unassembled WGS sequence"/>
</dbReference>
<comment type="caution">
    <text evidence="8">The sequence shown here is derived from an EMBL/GenBank/DDBJ whole genome shotgun (WGS) entry which is preliminary data.</text>
</comment>
<evidence type="ECO:0000256" key="4">
    <source>
        <dbReference type="ARBA" id="ARBA00023002"/>
    </source>
</evidence>
<dbReference type="Gene3D" id="3.90.180.10">
    <property type="entry name" value="Medium-chain alcohol dehydrogenases, catalytic domain"/>
    <property type="match status" value="1"/>
</dbReference>
<evidence type="ECO:0000259" key="6">
    <source>
        <dbReference type="Pfam" id="PF00107"/>
    </source>
</evidence>
<keyword evidence="3 5" id="KW-0862">Zinc</keyword>
<dbReference type="Gene3D" id="3.40.50.720">
    <property type="entry name" value="NAD(P)-binding Rossmann-like Domain"/>
    <property type="match status" value="1"/>
</dbReference>
<dbReference type="CDD" id="cd08283">
    <property type="entry name" value="FDH_like_1"/>
    <property type="match status" value="1"/>
</dbReference>
<name>A0A1E3RAM2_MYCFV</name>
<dbReference type="GO" id="GO:0008270">
    <property type="term" value="F:zinc ion binding"/>
    <property type="evidence" value="ECO:0007669"/>
    <property type="project" value="InterPro"/>
</dbReference>
<keyword evidence="2 5" id="KW-0479">Metal-binding</keyword>
<keyword evidence="4" id="KW-0560">Oxidoreductase</keyword>
<dbReference type="InterPro" id="IPR011032">
    <property type="entry name" value="GroES-like_sf"/>
</dbReference>
<dbReference type="PANTHER" id="PTHR42813:SF2">
    <property type="entry name" value="DEHYDROGENASE, ZINC-CONTAINING, PUTATIVE (AFU_ORTHOLOGUE AFUA_2G02810)-RELATED"/>
    <property type="match status" value="1"/>
</dbReference>
<dbReference type="GO" id="GO:0016491">
    <property type="term" value="F:oxidoreductase activity"/>
    <property type="evidence" value="ECO:0007669"/>
    <property type="project" value="UniProtKB-KW"/>
</dbReference>
<comment type="similarity">
    <text evidence="5">Belongs to the zinc-containing alcohol dehydrogenase family.</text>
</comment>
<dbReference type="AlphaFoldDB" id="A0A1E3RAM2"/>
<sequence length="392" mass="42093">MRAVTWQGRRKVSVDNVPDPAIKEPNDAIIRVTSTNICGSDLHLYEVLGAFMNPGDILGHEAMGVVEEVGREVDAIKPGDRVVIPFNISCGSCFMCGQGLQSQCETTQNRDQGTGAALFGYSKLYGEVAGGQAEYLRVPQAQYTHIKVPEDGPDDRYVYLSDVLPTAWQAVEYAAVPDGGTLVVLGLGPIGAMACRIAAHRKGCKVIGIDLVDERLNRARSSCDEVIDLRSDDADEIVKSHTQGRGADSVIDAVGMEAHGSPVAETMQTMSQFLPSPVGRVVMKNAGVDRLAALNSAISLVRRGGTISLSGVYGGAADPINMMTLFDKQIQLRMGQANVKKWVPDIMPLLTADDPLGVEQFATHRLPLDAAPGAYETFQKKQDGMVKVVLKP</sequence>
<dbReference type="PANTHER" id="PTHR42813">
    <property type="entry name" value="ZINC-TYPE ALCOHOL DEHYDROGENASE-LIKE"/>
    <property type="match status" value="1"/>
</dbReference>
<evidence type="ECO:0000256" key="5">
    <source>
        <dbReference type="RuleBase" id="RU361277"/>
    </source>
</evidence>
<protein>
    <submittedName>
        <fullName evidence="8">Glutathione-dependent formaldehyde dehydrogenase</fullName>
    </submittedName>
</protein>
<feature type="domain" description="Alcohol dehydrogenase-like C-terminal" evidence="6">
    <location>
        <begin position="189"/>
        <end position="257"/>
    </location>
</feature>
<dbReference type="Pfam" id="PF00107">
    <property type="entry name" value="ADH_zinc_N"/>
    <property type="match status" value="1"/>
</dbReference>
<evidence type="ECO:0000256" key="2">
    <source>
        <dbReference type="ARBA" id="ARBA00022723"/>
    </source>
</evidence>
<evidence type="ECO:0000313" key="8">
    <source>
        <dbReference type="EMBL" id="ODQ86432.1"/>
    </source>
</evidence>
<dbReference type="InterPro" id="IPR013149">
    <property type="entry name" value="ADH-like_C"/>
</dbReference>
<evidence type="ECO:0000313" key="9">
    <source>
        <dbReference type="Proteomes" id="UP000094053"/>
    </source>
</evidence>
<dbReference type="InterPro" id="IPR002328">
    <property type="entry name" value="ADH_Zn_CS"/>
</dbReference>
<dbReference type="STRING" id="1776.BHQ18_26785"/>
<dbReference type="EMBL" id="MIHA01000031">
    <property type="protein sequence ID" value="ODQ86432.1"/>
    <property type="molecule type" value="Genomic_DNA"/>
</dbReference>
<organism evidence="8 9">
    <name type="scientific">Mycolicibacterium flavescens</name>
    <name type="common">Mycobacterium flavescens</name>
    <dbReference type="NCBI Taxonomy" id="1776"/>
    <lineage>
        <taxon>Bacteria</taxon>
        <taxon>Bacillati</taxon>
        <taxon>Actinomycetota</taxon>
        <taxon>Actinomycetes</taxon>
        <taxon>Mycobacteriales</taxon>
        <taxon>Mycobacteriaceae</taxon>
        <taxon>Mycolicibacterium</taxon>
    </lineage>
</organism>
<dbReference type="SUPFAM" id="SSF50129">
    <property type="entry name" value="GroES-like"/>
    <property type="match status" value="1"/>
</dbReference>
<gene>
    <name evidence="8" type="ORF">BHQ18_26785</name>
</gene>
<dbReference type="SUPFAM" id="SSF51735">
    <property type="entry name" value="NAD(P)-binding Rossmann-fold domains"/>
    <property type="match status" value="1"/>
</dbReference>
<evidence type="ECO:0000259" key="7">
    <source>
        <dbReference type="Pfam" id="PF08240"/>
    </source>
</evidence>
<feature type="domain" description="Alcohol dehydrogenase-like N-terminal" evidence="7">
    <location>
        <begin position="25"/>
        <end position="146"/>
    </location>
</feature>
<dbReference type="PROSITE" id="PS00059">
    <property type="entry name" value="ADH_ZINC"/>
    <property type="match status" value="1"/>
</dbReference>
<reference evidence="9" key="1">
    <citation type="submission" date="2016-09" db="EMBL/GenBank/DDBJ databases">
        <authorList>
            <person name="Greninger A.L."/>
            <person name="Jerome K.R."/>
            <person name="Mcnair B."/>
            <person name="Wallis C."/>
            <person name="Fang F."/>
        </authorList>
    </citation>
    <scope>NUCLEOTIDE SEQUENCE [LARGE SCALE GENOMIC DNA]</scope>
    <source>
        <strain evidence="9">M6</strain>
    </source>
</reference>
<dbReference type="OrthoDB" id="241504at2"/>
<accession>A0A1E3RAM2</accession>
<dbReference type="InterPro" id="IPR013154">
    <property type="entry name" value="ADH-like_N"/>
</dbReference>
<keyword evidence="9" id="KW-1185">Reference proteome</keyword>
<dbReference type="Pfam" id="PF08240">
    <property type="entry name" value="ADH_N"/>
    <property type="match status" value="1"/>
</dbReference>
<evidence type="ECO:0000256" key="3">
    <source>
        <dbReference type="ARBA" id="ARBA00022833"/>
    </source>
</evidence>
<proteinExistence type="inferred from homology"/>
<dbReference type="RefSeq" id="WP_069416689.1">
    <property type="nucleotide sequence ID" value="NZ_JACKUL010000026.1"/>
</dbReference>